<dbReference type="AlphaFoldDB" id="A0AAI9U459"/>
<dbReference type="EMBL" id="MLGG01000046">
    <property type="protein sequence ID" value="KAK1451362.1"/>
    <property type="molecule type" value="Genomic_DNA"/>
</dbReference>
<keyword evidence="2" id="KW-1185">Reference proteome</keyword>
<evidence type="ECO:0000313" key="1">
    <source>
        <dbReference type="EMBL" id="KAK1451362.1"/>
    </source>
</evidence>
<gene>
    <name evidence="1" type="ORF">CMEL01_05936</name>
</gene>
<dbReference type="Proteomes" id="UP001239795">
    <property type="component" value="Unassembled WGS sequence"/>
</dbReference>
<sequence length="110" mass="11901">MIGQTDLCTPATITFEFTALAALQQVIQEPALAQPPRVTFHGIHETLPFLELLCGTAEAAKLSPSMRLRMIRDSSIILCESFTNPLIGGMYAKAQSLSVQGFLQSPSSHP</sequence>
<accession>A0AAI9U459</accession>
<organism evidence="1 2">
    <name type="scientific">Colletotrichum melonis</name>
    <dbReference type="NCBI Taxonomy" id="1209925"/>
    <lineage>
        <taxon>Eukaryota</taxon>
        <taxon>Fungi</taxon>
        <taxon>Dikarya</taxon>
        <taxon>Ascomycota</taxon>
        <taxon>Pezizomycotina</taxon>
        <taxon>Sordariomycetes</taxon>
        <taxon>Hypocreomycetidae</taxon>
        <taxon>Glomerellales</taxon>
        <taxon>Glomerellaceae</taxon>
        <taxon>Colletotrichum</taxon>
        <taxon>Colletotrichum acutatum species complex</taxon>
    </lineage>
</organism>
<comment type="caution">
    <text evidence="1">The sequence shown here is derived from an EMBL/GenBank/DDBJ whole genome shotgun (WGS) entry which is preliminary data.</text>
</comment>
<reference evidence="1 2" key="1">
    <citation type="submission" date="2016-10" db="EMBL/GenBank/DDBJ databases">
        <title>The genome sequence of Colletotrichum fioriniae PJ7.</title>
        <authorList>
            <person name="Baroncelli R."/>
        </authorList>
    </citation>
    <scope>NUCLEOTIDE SEQUENCE [LARGE SCALE GENOMIC DNA]</scope>
    <source>
        <strain evidence="1">Col 31</strain>
    </source>
</reference>
<proteinExistence type="predicted"/>
<protein>
    <submittedName>
        <fullName evidence="1">Uncharacterized protein</fullName>
    </submittedName>
</protein>
<name>A0AAI9U459_9PEZI</name>
<evidence type="ECO:0000313" key="2">
    <source>
        <dbReference type="Proteomes" id="UP001239795"/>
    </source>
</evidence>